<keyword evidence="3" id="KW-1185">Reference proteome</keyword>
<evidence type="ECO:0000256" key="1">
    <source>
        <dbReference type="SAM" id="MobiDB-lite"/>
    </source>
</evidence>
<protein>
    <submittedName>
        <fullName evidence="2">Uncharacterized protein</fullName>
    </submittedName>
</protein>
<dbReference type="AlphaFoldDB" id="A0AAE1P0R6"/>
<feature type="region of interest" description="Disordered" evidence="1">
    <location>
        <begin position="1"/>
        <end position="78"/>
    </location>
</feature>
<feature type="compositionally biased region" description="Basic and acidic residues" evidence="1">
    <location>
        <begin position="128"/>
        <end position="142"/>
    </location>
</feature>
<feature type="compositionally biased region" description="Acidic residues" evidence="1">
    <location>
        <begin position="162"/>
        <end position="171"/>
    </location>
</feature>
<feature type="compositionally biased region" description="Low complexity" evidence="1">
    <location>
        <begin position="38"/>
        <end position="49"/>
    </location>
</feature>
<feature type="region of interest" description="Disordered" evidence="1">
    <location>
        <begin position="125"/>
        <end position="194"/>
    </location>
</feature>
<evidence type="ECO:0000313" key="2">
    <source>
        <dbReference type="EMBL" id="KAK4298812.1"/>
    </source>
</evidence>
<comment type="caution">
    <text evidence="2">The sequence shown here is derived from an EMBL/GenBank/DDBJ whole genome shotgun (WGS) entry which is preliminary data.</text>
</comment>
<feature type="region of interest" description="Disordered" evidence="1">
    <location>
        <begin position="90"/>
        <end position="110"/>
    </location>
</feature>
<gene>
    <name evidence="2" type="ORF">Pmani_028875</name>
</gene>
<dbReference type="EMBL" id="JAWZYT010003362">
    <property type="protein sequence ID" value="KAK4298812.1"/>
    <property type="molecule type" value="Genomic_DNA"/>
</dbReference>
<organism evidence="2 3">
    <name type="scientific">Petrolisthes manimaculis</name>
    <dbReference type="NCBI Taxonomy" id="1843537"/>
    <lineage>
        <taxon>Eukaryota</taxon>
        <taxon>Metazoa</taxon>
        <taxon>Ecdysozoa</taxon>
        <taxon>Arthropoda</taxon>
        <taxon>Crustacea</taxon>
        <taxon>Multicrustacea</taxon>
        <taxon>Malacostraca</taxon>
        <taxon>Eumalacostraca</taxon>
        <taxon>Eucarida</taxon>
        <taxon>Decapoda</taxon>
        <taxon>Pleocyemata</taxon>
        <taxon>Anomura</taxon>
        <taxon>Galatheoidea</taxon>
        <taxon>Porcellanidae</taxon>
        <taxon>Petrolisthes</taxon>
    </lineage>
</organism>
<sequence length="214" mass="23340">MNCMGLSSRANPEISRPPPDTDPPPIPPAVPPYPRTESFSGGHSSSPSPRIDESHYFSLGGVPSPRTPGGLPAFSPSVVDDMFLNGQLLQRASQLLPPHPQSQPQPQQDYESVYATLGALGEVGGRSRSLDDVLGRRGDTSRSPKLLQDVLPPSPRFSVADIEAEDDDEDEFKTVRSEDDGNDAGDEDTSFEDEPRFLNDYVYGFYDEVQYIAS</sequence>
<feature type="compositionally biased region" description="Acidic residues" evidence="1">
    <location>
        <begin position="180"/>
        <end position="192"/>
    </location>
</feature>
<accession>A0AAE1P0R6</accession>
<dbReference type="Proteomes" id="UP001292094">
    <property type="component" value="Unassembled WGS sequence"/>
</dbReference>
<feature type="compositionally biased region" description="Pro residues" evidence="1">
    <location>
        <begin position="15"/>
        <end position="34"/>
    </location>
</feature>
<reference evidence="2" key="1">
    <citation type="submission" date="2023-11" db="EMBL/GenBank/DDBJ databases">
        <title>Genome assemblies of two species of porcelain crab, Petrolisthes cinctipes and Petrolisthes manimaculis (Anomura: Porcellanidae).</title>
        <authorList>
            <person name="Angst P."/>
        </authorList>
    </citation>
    <scope>NUCLEOTIDE SEQUENCE</scope>
    <source>
        <strain evidence="2">PB745_02</strain>
        <tissue evidence="2">Gill</tissue>
    </source>
</reference>
<proteinExistence type="predicted"/>
<evidence type="ECO:0000313" key="3">
    <source>
        <dbReference type="Proteomes" id="UP001292094"/>
    </source>
</evidence>
<name>A0AAE1P0R6_9EUCA</name>